<reference evidence="1" key="1">
    <citation type="submission" date="2023-10" db="EMBL/GenBank/DDBJ databases">
        <title>Development of a sustainable strategy for remediation of hydrocarbon-contaminated territories based on the waste exchange concept.</title>
        <authorList>
            <person name="Krivoruchko A."/>
        </authorList>
    </citation>
    <scope>NUCLEOTIDE SEQUENCE</scope>
    <source>
        <strain evidence="1">IEGM 68</strain>
    </source>
</reference>
<dbReference type="Proteomes" id="UP001185863">
    <property type="component" value="Unassembled WGS sequence"/>
</dbReference>
<accession>A0AAE4V2N9</accession>
<sequence>MKTHRYSLAVTWTGNRGSGTIGPSSYDRDRWAHAHCFIARSVNFPVSHRPTVRVAG</sequence>
<organism evidence="1 2">
    <name type="scientific">Rhodococcus oxybenzonivorans</name>
    <dbReference type="NCBI Taxonomy" id="1990687"/>
    <lineage>
        <taxon>Bacteria</taxon>
        <taxon>Bacillati</taxon>
        <taxon>Actinomycetota</taxon>
        <taxon>Actinomycetes</taxon>
        <taxon>Mycobacteriales</taxon>
        <taxon>Nocardiaceae</taxon>
        <taxon>Rhodococcus</taxon>
    </lineage>
</organism>
<protein>
    <submittedName>
        <fullName evidence="1">Uncharacterized protein</fullName>
    </submittedName>
</protein>
<dbReference type="RefSeq" id="WP_317744943.1">
    <property type="nucleotide sequence ID" value="NZ_JAWLUP010000056.1"/>
</dbReference>
<evidence type="ECO:0000313" key="2">
    <source>
        <dbReference type="Proteomes" id="UP001185863"/>
    </source>
</evidence>
<gene>
    <name evidence="1" type="ORF">R4315_19410</name>
</gene>
<comment type="caution">
    <text evidence="1">The sequence shown here is derived from an EMBL/GenBank/DDBJ whole genome shotgun (WGS) entry which is preliminary data.</text>
</comment>
<proteinExistence type="predicted"/>
<name>A0AAE4V2N9_9NOCA</name>
<dbReference type="AlphaFoldDB" id="A0AAE4V2N9"/>
<dbReference type="EMBL" id="JAWLUP010000056">
    <property type="protein sequence ID" value="MDV7266699.1"/>
    <property type="molecule type" value="Genomic_DNA"/>
</dbReference>
<evidence type="ECO:0000313" key="1">
    <source>
        <dbReference type="EMBL" id="MDV7266699.1"/>
    </source>
</evidence>